<dbReference type="EMBL" id="CP031222">
    <property type="protein sequence ID" value="AXI03792.1"/>
    <property type="molecule type" value="Genomic_DNA"/>
</dbReference>
<dbReference type="GO" id="GO:0003700">
    <property type="term" value="F:DNA-binding transcription factor activity"/>
    <property type="evidence" value="ECO:0007669"/>
    <property type="project" value="TreeGrafter"/>
</dbReference>
<dbReference type="PANTHER" id="PTHR30055:SF234">
    <property type="entry name" value="HTH-TYPE TRANSCRIPTIONAL REGULATOR BETI"/>
    <property type="match status" value="1"/>
</dbReference>
<dbReference type="AlphaFoldDB" id="A0A345P933"/>
<name>A0A345P933_9GAMM</name>
<accession>A0A345P933</accession>
<dbReference type="InterPro" id="IPR036271">
    <property type="entry name" value="Tet_transcr_reg_TetR-rel_C_sf"/>
</dbReference>
<keyword evidence="3" id="KW-0804">Transcription</keyword>
<feature type="DNA-binding region" description="H-T-H motif" evidence="4">
    <location>
        <begin position="35"/>
        <end position="54"/>
    </location>
</feature>
<evidence type="ECO:0000256" key="2">
    <source>
        <dbReference type="ARBA" id="ARBA00023125"/>
    </source>
</evidence>
<reference evidence="6 7" key="1">
    <citation type="submission" date="2018-07" db="EMBL/GenBank/DDBJ databases">
        <title>Genome sequencing of Moraxellaceae gen. HYN0046.</title>
        <authorList>
            <person name="Kim M."/>
            <person name="Yi H."/>
        </authorList>
    </citation>
    <scope>NUCLEOTIDE SEQUENCE [LARGE SCALE GENOMIC DNA]</scope>
    <source>
        <strain evidence="6 7">HYN0046</strain>
    </source>
</reference>
<keyword evidence="2 4" id="KW-0238">DNA-binding</keyword>
<dbReference type="InterPro" id="IPR001647">
    <property type="entry name" value="HTH_TetR"/>
</dbReference>
<protein>
    <submittedName>
        <fullName evidence="6">TetR/AcrR family transcriptional regulator</fullName>
    </submittedName>
</protein>
<keyword evidence="7" id="KW-1185">Reference proteome</keyword>
<dbReference type="PANTHER" id="PTHR30055">
    <property type="entry name" value="HTH-TYPE TRANSCRIPTIONAL REGULATOR RUTR"/>
    <property type="match status" value="1"/>
</dbReference>
<proteinExistence type="predicted"/>
<dbReference type="KEGG" id="mbah:HYN46_13695"/>
<sequence length="241" mass="27301">MSTIARKQRELMQRNTLLLDIAQEMLEESGFASLSLDKLAARTEFSKGTIYNHFMSKEDLLTALCVRALQIQLSLYLRVFDFPGNSREKILALHYAYNLYARQHPALFMCVLSGLAQNIVEKTSAHQMAERHTYERRVTAVLDEIVQTAMDAGDIQAPRADTVEIISFANWAMSFGTTALLQAAGRASSIERIDADTAFIRNIGVMLDGLQWRPLCKDWDYEDTWQRLHEFFGVKAGESVA</sequence>
<evidence type="ECO:0000256" key="4">
    <source>
        <dbReference type="PROSITE-ProRule" id="PRU00335"/>
    </source>
</evidence>
<dbReference type="SUPFAM" id="SSF48498">
    <property type="entry name" value="Tetracyclin repressor-like, C-terminal domain"/>
    <property type="match status" value="1"/>
</dbReference>
<dbReference type="Pfam" id="PF00440">
    <property type="entry name" value="TetR_N"/>
    <property type="match status" value="1"/>
</dbReference>
<evidence type="ECO:0000256" key="3">
    <source>
        <dbReference type="ARBA" id="ARBA00023163"/>
    </source>
</evidence>
<dbReference type="OrthoDB" id="63332at2"/>
<dbReference type="Gene3D" id="1.10.357.10">
    <property type="entry name" value="Tetracycline Repressor, domain 2"/>
    <property type="match status" value="1"/>
</dbReference>
<keyword evidence="1" id="KW-0805">Transcription regulation</keyword>
<dbReference type="Gene3D" id="1.10.10.60">
    <property type="entry name" value="Homeodomain-like"/>
    <property type="match status" value="1"/>
</dbReference>
<dbReference type="Proteomes" id="UP000253940">
    <property type="component" value="Chromosome"/>
</dbReference>
<dbReference type="GO" id="GO:0000976">
    <property type="term" value="F:transcription cis-regulatory region binding"/>
    <property type="evidence" value="ECO:0007669"/>
    <property type="project" value="TreeGrafter"/>
</dbReference>
<dbReference type="SUPFAM" id="SSF46689">
    <property type="entry name" value="Homeodomain-like"/>
    <property type="match status" value="1"/>
</dbReference>
<evidence type="ECO:0000313" key="6">
    <source>
        <dbReference type="EMBL" id="AXI03792.1"/>
    </source>
</evidence>
<evidence type="ECO:0000256" key="1">
    <source>
        <dbReference type="ARBA" id="ARBA00023015"/>
    </source>
</evidence>
<dbReference type="PRINTS" id="PR00455">
    <property type="entry name" value="HTHTETR"/>
</dbReference>
<gene>
    <name evidence="6" type="ORF">HYN46_13695</name>
</gene>
<organism evidence="6 7">
    <name type="scientific">Aquirhabdus parva</name>
    <dbReference type="NCBI Taxonomy" id="2283318"/>
    <lineage>
        <taxon>Bacteria</taxon>
        <taxon>Pseudomonadati</taxon>
        <taxon>Pseudomonadota</taxon>
        <taxon>Gammaproteobacteria</taxon>
        <taxon>Moraxellales</taxon>
        <taxon>Moraxellaceae</taxon>
        <taxon>Aquirhabdus</taxon>
    </lineage>
</organism>
<feature type="domain" description="HTH tetR-type" evidence="5">
    <location>
        <begin position="12"/>
        <end position="72"/>
    </location>
</feature>
<evidence type="ECO:0000313" key="7">
    <source>
        <dbReference type="Proteomes" id="UP000253940"/>
    </source>
</evidence>
<dbReference type="PROSITE" id="PS50977">
    <property type="entry name" value="HTH_TETR_2"/>
    <property type="match status" value="1"/>
</dbReference>
<evidence type="ECO:0000259" key="5">
    <source>
        <dbReference type="PROSITE" id="PS50977"/>
    </source>
</evidence>
<dbReference type="InterPro" id="IPR009057">
    <property type="entry name" value="Homeodomain-like_sf"/>
</dbReference>
<dbReference type="RefSeq" id="WP_114899900.1">
    <property type="nucleotide sequence ID" value="NZ_CP031222.1"/>
</dbReference>
<dbReference type="InterPro" id="IPR050109">
    <property type="entry name" value="HTH-type_TetR-like_transc_reg"/>
</dbReference>